<dbReference type="EMBL" id="UAUU01000008">
    <property type="protein sequence ID" value="SPZ85377.1"/>
    <property type="molecule type" value="Genomic_DNA"/>
</dbReference>
<dbReference type="Proteomes" id="UP000251241">
    <property type="component" value="Unassembled WGS sequence"/>
</dbReference>
<feature type="domain" description="Lipopolysaccharide assembly protein A" evidence="7">
    <location>
        <begin position="19"/>
        <end position="76"/>
    </location>
</feature>
<accession>A0A2X2ISZ7</accession>
<accession>A0A654D8L2</accession>
<name>A0A2X2ISZ7_SPHMU</name>
<dbReference type="EMBL" id="CABWMV010000024">
    <property type="protein sequence ID" value="VXD01950.1"/>
    <property type="molecule type" value="Genomic_DNA"/>
</dbReference>
<keyword evidence="4 6" id="KW-0472">Membrane</keyword>
<evidence type="ECO:0000313" key="10">
    <source>
        <dbReference type="Proteomes" id="UP000251241"/>
    </source>
</evidence>
<evidence type="ECO:0000313" key="11">
    <source>
        <dbReference type="Proteomes" id="UP000432350"/>
    </source>
</evidence>
<dbReference type="GO" id="GO:0005886">
    <property type="term" value="C:plasma membrane"/>
    <property type="evidence" value="ECO:0007669"/>
    <property type="project" value="InterPro"/>
</dbReference>
<keyword evidence="3 6" id="KW-1133">Transmembrane helix</keyword>
<evidence type="ECO:0000256" key="6">
    <source>
        <dbReference type="SAM" id="Phobius"/>
    </source>
</evidence>
<dbReference type="AlphaFoldDB" id="A0A2X2ISZ7"/>
<sequence>MRNIFLILITVIITVVCVKNPQSVQLNFIGESQVALWKLLLAFFIAGIVFVSLLKIGKKKQRAYEEEEIDESEEENDHKKPQLSDEDREFLS</sequence>
<evidence type="ECO:0000256" key="5">
    <source>
        <dbReference type="SAM" id="MobiDB-lite"/>
    </source>
</evidence>
<evidence type="ECO:0000313" key="9">
    <source>
        <dbReference type="EMBL" id="VXD01950.1"/>
    </source>
</evidence>
<reference evidence="8 10" key="1">
    <citation type="submission" date="2018-06" db="EMBL/GenBank/DDBJ databases">
        <authorList>
            <consortium name="Pathogen Informatics"/>
            <person name="Doyle S."/>
        </authorList>
    </citation>
    <scope>NUCLEOTIDE SEQUENCE [LARGE SCALE GENOMIC DNA]</scope>
    <source>
        <strain evidence="8 10">NCTC11343</strain>
    </source>
</reference>
<feature type="compositionally biased region" description="Acidic residues" evidence="5">
    <location>
        <begin position="65"/>
        <end position="75"/>
    </location>
</feature>
<evidence type="ECO:0000256" key="4">
    <source>
        <dbReference type="ARBA" id="ARBA00023136"/>
    </source>
</evidence>
<gene>
    <name evidence="8" type="ORF">NCTC11343_01939</name>
    <name evidence="9" type="ORF">SPHINGO8BC_51775</name>
</gene>
<feature type="region of interest" description="Disordered" evidence="5">
    <location>
        <begin position="65"/>
        <end position="92"/>
    </location>
</feature>
<dbReference type="Pfam" id="PF06305">
    <property type="entry name" value="LapA_dom"/>
    <property type="match status" value="1"/>
</dbReference>
<proteinExistence type="predicted"/>
<feature type="transmembrane region" description="Helical" evidence="6">
    <location>
        <begin position="35"/>
        <end position="54"/>
    </location>
</feature>
<keyword evidence="1" id="KW-1003">Cell membrane</keyword>
<organism evidence="8 10">
    <name type="scientific">Sphingobacterium multivorum</name>
    <dbReference type="NCBI Taxonomy" id="28454"/>
    <lineage>
        <taxon>Bacteria</taxon>
        <taxon>Pseudomonadati</taxon>
        <taxon>Bacteroidota</taxon>
        <taxon>Sphingobacteriia</taxon>
        <taxon>Sphingobacteriales</taxon>
        <taxon>Sphingobacteriaceae</taxon>
        <taxon>Sphingobacterium</taxon>
    </lineage>
</organism>
<evidence type="ECO:0000256" key="3">
    <source>
        <dbReference type="ARBA" id="ARBA00022989"/>
    </source>
</evidence>
<dbReference type="Proteomes" id="UP000432350">
    <property type="component" value="Unassembled WGS sequence"/>
</dbReference>
<evidence type="ECO:0000256" key="2">
    <source>
        <dbReference type="ARBA" id="ARBA00022692"/>
    </source>
</evidence>
<evidence type="ECO:0000259" key="7">
    <source>
        <dbReference type="Pfam" id="PF06305"/>
    </source>
</evidence>
<reference evidence="9 11" key="2">
    <citation type="submission" date="2019-10" db="EMBL/GenBank/DDBJ databases">
        <authorList>
            <person name="Karimi E."/>
        </authorList>
    </citation>
    <scope>NUCLEOTIDE SEQUENCE [LARGE SCALE GENOMIC DNA]</scope>
    <source>
        <strain evidence="9">Sphingobacterium sp. 8BC</strain>
    </source>
</reference>
<dbReference type="InterPro" id="IPR010445">
    <property type="entry name" value="LapA_dom"/>
</dbReference>
<dbReference type="GeneID" id="97181259"/>
<feature type="compositionally biased region" description="Basic and acidic residues" evidence="5">
    <location>
        <begin position="76"/>
        <end position="92"/>
    </location>
</feature>
<protein>
    <recommendedName>
        <fullName evidence="7">Lipopolysaccharide assembly protein A domain-containing protein</fullName>
    </recommendedName>
</protein>
<evidence type="ECO:0000256" key="1">
    <source>
        <dbReference type="ARBA" id="ARBA00022475"/>
    </source>
</evidence>
<keyword evidence="2 6" id="KW-0812">Transmembrane</keyword>
<evidence type="ECO:0000313" key="8">
    <source>
        <dbReference type="EMBL" id="SPZ85377.1"/>
    </source>
</evidence>
<dbReference type="RefSeq" id="WP_070561913.1">
    <property type="nucleotide sequence ID" value="NZ_CP068086.1"/>
</dbReference>